<proteinExistence type="predicted"/>
<dbReference type="EMBL" id="JBHFFA010000002">
    <property type="protein sequence ID" value="KAL2645133.1"/>
    <property type="molecule type" value="Genomic_DNA"/>
</dbReference>
<gene>
    <name evidence="1" type="ORF">R1flu_012720</name>
</gene>
<protein>
    <submittedName>
        <fullName evidence="1">Uncharacterized protein</fullName>
    </submittedName>
</protein>
<reference evidence="1 2" key="1">
    <citation type="submission" date="2024-09" db="EMBL/GenBank/DDBJ databases">
        <title>Chromosome-scale assembly of Riccia fluitans.</title>
        <authorList>
            <person name="Paukszto L."/>
            <person name="Sawicki J."/>
            <person name="Karawczyk K."/>
            <person name="Piernik-Szablinska J."/>
            <person name="Szczecinska M."/>
            <person name="Mazdziarz M."/>
        </authorList>
    </citation>
    <scope>NUCLEOTIDE SEQUENCE [LARGE SCALE GENOMIC DNA]</scope>
    <source>
        <strain evidence="1">Rf_01</strain>
        <tissue evidence="1">Aerial parts of the thallus</tissue>
    </source>
</reference>
<dbReference type="AlphaFoldDB" id="A0ABD1ZBE2"/>
<dbReference type="Proteomes" id="UP001605036">
    <property type="component" value="Unassembled WGS sequence"/>
</dbReference>
<evidence type="ECO:0000313" key="1">
    <source>
        <dbReference type="EMBL" id="KAL2645133.1"/>
    </source>
</evidence>
<name>A0ABD1ZBE2_9MARC</name>
<comment type="caution">
    <text evidence="1">The sequence shown here is derived from an EMBL/GenBank/DDBJ whole genome shotgun (WGS) entry which is preliminary data.</text>
</comment>
<organism evidence="1 2">
    <name type="scientific">Riccia fluitans</name>
    <dbReference type="NCBI Taxonomy" id="41844"/>
    <lineage>
        <taxon>Eukaryota</taxon>
        <taxon>Viridiplantae</taxon>
        <taxon>Streptophyta</taxon>
        <taxon>Embryophyta</taxon>
        <taxon>Marchantiophyta</taxon>
        <taxon>Marchantiopsida</taxon>
        <taxon>Marchantiidae</taxon>
        <taxon>Marchantiales</taxon>
        <taxon>Ricciaceae</taxon>
        <taxon>Riccia</taxon>
    </lineage>
</organism>
<evidence type="ECO:0000313" key="2">
    <source>
        <dbReference type="Proteomes" id="UP001605036"/>
    </source>
</evidence>
<keyword evidence="2" id="KW-1185">Reference proteome</keyword>
<accession>A0ABD1ZBE2</accession>
<sequence length="78" mass="8444">MDQECGMGLEATVLNLTLRVYDSQSSEGMSDTARFRENSRITESEAEGFSLLPCQGSEAPVLSAGNTMKKQNVVGKKN</sequence>